<reference evidence="2 3" key="1">
    <citation type="submission" date="2015-03" db="EMBL/GenBank/DDBJ databases">
        <title>Genome assembly of Sandaracinus amylolyticus DSM 53668.</title>
        <authorList>
            <person name="Sharma G."/>
            <person name="Subramanian S."/>
        </authorList>
    </citation>
    <scope>NUCLEOTIDE SEQUENCE [LARGE SCALE GENOMIC DNA]</scope>
    <source>
        <strain evidence="2 3">DSM 53668</strain>
    </source>
</reference>
<gene>
    <name evidence="2" type="ORF">DB32_006896</name>
</gene>
<accession>A0A0F6YLQ5</accession>
<dbReference type="Proteomes" id="UP000034883">
    <property type="component" value="Chromosome"/>
</dbReference>
<dbReference type="STRING" id="927083.DB32_006896"/>
<dbReference type="KEGG" id="samy:DB32_006896"/>
<name>A0A0F6YLQ5_9BACT</name>
<sequence>MQLADLIEKRRFVGRELLLWLWMESELFDGTLSTREHGSFGLWIEKKLVLSADAESTRITAALPGLGREAKEALLRGQLPESAGIRISRGDDDTSLVLTGESFAVRGLKLQTELGGEGEAVTGDLVDEMAGRTRGTPKKKKGADEDEADDTPFYERMKMTREIEEVLAALYREFLALRLSARWAGVVVPTLQRWAEGERVDADAYRAARDGKSAKKRARA</sequence>
<proteinExistence type="predicted"/>
<dbReference type="RefSeq" id="WP_053236766.1">
    <property type="nucleotide sequence ID" value="NZ_CP011125.1"/>
</dbReference>
<evidence type="ECO:0000313" key="2">
    <source>
        <dbReference type="EMBL" id="AKF09747.1"/>
    </source>
</evidence>
<dbReference type="AlphaFoldDB" id="A0A0F6YLQ5"/>
<feature type="region of interest" description="Disordered" evidence="1">
    <location>
        <begin position="130"/>
        <end position="152"/>
    </location>
</feature>
<dbReference type="EMBL" id="CP011125">
    <property type="protein sequence ID" value="AKF09747.1"/>
    <property type="molecule type" value="Genomic_DNA"/>
</dbReference>
<organism evidence="2 3">
    <name type="scientific">Sandaracinus amylolyticus</name>
    <dbReference type="NCBI Taxonomy" id="927083"/>
    <lineage>
        <taxon>Bacteria</taxon>
        <taxon>Pseudomonadati</taxon>
        <taxon>Myxococcota</taxon>
        <taxon>Polyangia</taxon>
        <taxon>Polyangiales</taxon>
        <taxon>Sandaracinaceae</taxon>
        <taxon>Sandaracinus</taxon>
    </lineage>
</organism>
<protein>
    <submittedName>
        <fullName evidence="2">Uncharacterized protein</fullName>
    </submittedName>
</protein>
<keyword evidence="3" id="KW-1185">Reference proteome</keyword>
<evidence type="ECO:0000313" key="3">
    <source>
        <dbReference type="Proteomes" id="UP000034883"/>
    </source>
</evidence>
<evidence type="ECO:0000256" key="1">
    <source>
        <dbReference type="SAM" id="MobiDB-lite"/>
    </source>
</evidence>